<name>A0A1G8CDP7_CHIFI</name>
<evidence type="ECO:0000313" key="2">
    <source>
        <dbReference type="Proteomes" id="UP000199045"/>
    </source>
</evidence>
<sequence>MLTTAALIKGRGTGVNIEGLTLKGLSLNWTWKSVKTFGHIFTQHGAQLKIPQLADRARSFGVAIGQWTNNEKAAEFIKGIYDTLKDGENIVDILAGLGQVVNADQSIISTTKAIIVKNAEGATNALKTGYPIVEKVIR</sequence>
<organism evidence="1 2">
    <name type="scientific">Chitinophaga filiformis</name>
    <name type="common">Myxococcus filiformis</name>
    <name type="synonym">Flexibacter filiformis</name>
    <dbReference type="NCBI Taxonomy" id="104663"/>
    <lineage>
        <taxon>Bacteria</taxon>
        <taxon>Pseudomonadati</taxon>
        <taxon>Bacteroidota</taxon>
        <taxon>Chitinophagia</taxon>
        <taxon>Chitinophagales</taxon>
        <taxon>Chitinophagaceae</taxon>
        <taxon>Chitinophaga</taxon>
    </lineage>
</organism>
<evidence type="ECO:0000313" key="1">
    <source>
        <dbReference type="EMBL" id="SDH43303.1"/>
    </source>
</evidence>
<protein>
    <submittedName>
        <fullName evidence="1">Uncharacterized protein</fullName>
    </submittedName>
</protein>
<dbReference type="Proteomes" id="UP000199045">
    <property type="component" value="Unassembled WGS sequence"/>
</dbReference>
<dbReference type="EMBL" id="FNBN01000012">
    <property type="protein sequence ID" value="SDH43303.1"/>
    <property type="molecule type" value="Genomic_DNA"/>
</dbReference>
<dbReference type="AlphaFoldDB" id="A0A1G8CDP7"/>
<gene>
    <name evidence="1" type="ORF">SAMN04488121_11299</name>
</gene>
<dbReference type="RefSeq" id="WP_089838113.1">
    <property type="nucleotide sequence ID" value="NZ_FNBN01000012.1"/>
</dbReference>
<proteinExistence type="predicted"/>
<dbReference type="STRING" id="104663.SAMN04488121_11299"/>
<reference evidence="1 2" key="1">
    <citation type="submission" date="2016-10" db="EMBL/GenBank/DDBJ databases">
        <authorList>
            <person name="de Groot N.N."/>
        </authorList>
    </citation>
    <scope>NUCLEOTIDE SEQUENCE [LARGE SCALE GENOMIC DNA]</scope>
    <source>
        <strain evidence="1 2">DSM 527</strain>
    </source>
</reference>
<accession>A0A1G8CDP7</accession>
<dbReference type="OrthoDB" id="619618at2"/>